<feature type="compositionally biased region" description="Polar residues" evidence="1">
    <location>
        <begin position="1"/>
        <end position="14"/>
    </location>
</feature>
<dbReference type="AlphaFoldDB" id="A0A9P8P260"/>
<name>A0A9P8P260_9ASCO</name>
<evidence type="ECO:0000256" key="1">
    <source>
        <dbReference type="SAM" id="MobiDB-lite"/>
    </source>
</evidence>
<feature type="region of interest" description="Disordered" evidence="1">
    <location>
        <begin position="1"/>
        <end position="24"/>
    </location>
</feature>
<dbReference type="GeneID" id="70236991"/>
<evidence type="ECO:0000313" key="2">
    <source>
        <dbReference type="EMBL" id="KAH3663626.1"/>
    </source>
</evidence>
<organism evidence="2 3">
    <name type="scientific">Ogataea philodendri</name>
    <dbReference type="NCBI Taxonomy" id="1378263"/>
    <lineage>
        <taxon>Eukaryota</taxon>
        <taxon>Fungi</taxon>
        <taxon>Dikarya</taxon>
        <taxon>Ascomycota</taxon>
        <taxon>Saccharomycotina</taxon>
        <taxon>Pichiomycetes</taxon>
        <taxon>Pichiales</taxon>
        <taxon>Pichiaceae</taxon>
        <taxon>Ogataea</taxon>
    </lineage>
</organism>
<feature type="non-terminal residue" evidence="2">
    <location>
        <position position="1"/>
    </location>
</feature>
<accession>A0A9P8P260</accession>
<evidence type="ECO:0000313" key="3">
    <source>
        <dbReference type="Proteomes" id="UP000769157"/>
    </source>
</evidence>
<feature type="region of interest" description="Disordered" evidence="1">
    <location>
        <begin position="119"/>
        <end position="160"/>
    </location>
</feature>
<feature type="region of interest" description="Disordered" evidence="1">
    <location>
        <begin position="178"/>
        <end position="231"/>
    </location>
</feature>
<feature type="compositionally biased region" description="Low complexity" evidence="1">
    <location>
        <begin position="186"/>
        <end position="197"/>
    </location>
</feature>
<gene>
    <name evidence="2" type="ORF">OGAPHI_005027</name>
</gene>
<feature type="compositionally biased region" description="Low complexity" evidence="1">
    <location>
        <begin position="127"/>
        <end position="139"/>
    </location>
</feature>
<proteinExistence type="predicted"/>
<dbReference type="EMBL" id="JAEUBE010000366">
    <property type="protein sequence ID" value="KAH3663626.1"/>
    <property type="molecule type" value="Genomic_DNA"/>
</dbReference>
<dbReference type="RefSeq" id="XP_046059962.1">
    <property type="nucleotide sequence ID" value="XM_046206169.1"/>
</dbReference>
<dbReference type="Proteomes" id="UP000769157">
    <property type="component" value="Unassembled WGS sequence"/>
</dbReference>
<reference evidence="2" key="2">
    <citation type="submission" date="2021-01" db="EMBL/GenBank/DDBJ databases">
        <authorList>
            <person name="Schikora-Tamarit M.A."/>
        </authorList>
    </citation>
    <scope>NUCLEOTIDE SEQUENCE</scope>
    <source>
        <strain evidence="2">CBS6075</strain>
    </source>
</reference>
<sequence length="244" mass="27157">SFKSNSFAEPQSVGNRGHKRTRSRSMTDLSNMWTPMQPPPVFQQIIPRPQTVPDMAVSSAPAIQTRFAINDPINMQRYQMHLQAAQIRAHQSQQISLQQQQMYQGSQPMMPGAEFIPNEYQFMPPQNNSNESLSSASSMNERRNHSVSATKSSYSSSTGVTPRLKEFQFEVTTIPAPAEFQGVPQSSPTSSTISAHSTEGHEGSKTKKNVTNSTASLPGMGSMNLDLSDMRPSDADWKFYYYNP</sequence>
<reference evidence="2" key="1">
    <citation type="journal article" date="2021" name="Open Biol.">
        <title>Shared evolutionary footprints suggest mitochondrial oxidative damage underlies multiple complex I losses in fungi.</title>
        <authorList>
            <person name="Schikora-Tamarit M.A."/>
            <person name="Marcet-Houben M."/>
            <person name="Nosek J."/>
            <person name="Gabaldon T."/>
        </authorList>
    </citation>
    <scope>NUCLEOTIDE SEQUENCE</scope>
    <source>
        <strain evidence="2">CBS6075</strain>
    </source>
</reference>
<feature type="compositionally biased region" description="Low complexity" evidence="1">
    <location>
        <begin position="146"/>
        <end position="157"/>
    </location>
</feature>
<comment type="caution">
    <text evidence="2">The sequence shown here is derived from an EMBL/GenBank/DDBJ whole genome shotgun (WGS) entry which is preliminary data.</text>
</comment>
<protein>
    <submittedName>
        <fullName evidence="2">Uncharacterized protein</fullName>
    </submittedName>
</protein>
<keyword evidence="3" id="KW-1185">Reference proteome</keyword>